<accession>A0A9D3SCI7</accession>
<protein>
    <submittedName>
        <fullName evidence="2">Uncharacterized protein</fullName>
    </submittedName>
</protein>
<dbReference type="AlphaFoldDB" id="A0A9D3SCI7"/>
<feature type="compositionally biased region" description="Gly residues" evidence="1">
    <location>
        <begin position="243"/>
        <end position="253"/>
    </location>
</feature>
<name>A0A9D3SCI7_9TELE</name>
<keyword evidence="3" id="KW-1185">Reference proteome</keyword>
<reference evidence="2 3" key="1">
    <citation type="submission" date="2021-06" db="EMBL/GenBank/DDBJ databases">
        <title>Chromosome-level genome assembly of the red-tail catfish (Hemibagrus wyckioides).</title>
        <authorList>
            <person name="Shao F."/>
        </authorList>
    </citation>
    <scope>NUCLEOTIDE SEQUENCE [LARGE SCALE GENOMIC DNA]</scope>
    <source>
        <strain evidence="2">EC202008001</strain>
        <tissue evidence="2">Blood</tissue>
    </source>
</reference>
<feature type="region of interest" description="Disordered" evidence="1">
    <location>
        <begin position="229"/>
        <end position="253"/>
    </location>
</feature>
<comment type="caution">
    <text evidence="2">The sequence shown here is derived from an EMBL/GenBank/DDBJ whole genome shotgun (WGS) entry which is preliminary data.</text>
</comment>
<feature type="compositionally biased region" description="Basic residues" evidence="1">
    <location>
        <begin position="174"/>
        <end position="183"/>
    </location>
</feature>
<evidence type="ECO:0000313" key="2">
    <source>
        <dbReference type="EMBL" id="KAG7319446.1"/>
    </source>
</evidence>
<dbReference type="EMBL" id="JAHKSW010000020">
    <property type="protein sequence ID" value="KAG7319446.1"/>
    <property type="molecule type" value="Genomic_DNA"/>
</dbReference>
<organism evidence="2 3">
    <name type="scientific">Hemibagrus wyckioides</name>
    <dbReference type="NCBI Taxonomy" id="337641"/>
    <lineage>
        <taxon>Eukaryota</taxon>
        <taxon>Metazoa</taxon>
        <taxon>Chordata</taxon>
        <taxon>Craniata</taxon>
        <taxon>Vertebrata</taxon>
        <taxon>Euteleostomi</taxon>
        <taxon>Actinopterygii</taxon>
        <taxon>Neopterygii</taxon>
        <taxon>Teleostei</taxon>
        <taxon>Ostariophysi</taxon>
        <taxon>Siluriformes</taxon>
        <taxon>Bagridae</taxon>
        <taxon>Hemibagrus</taxon>
    </lineage>
</organism>
<gene>
    <name evidence="2" type="ORF">KOW79_016589</name>
</gene>
<feature type="region of interest" description="Disordered" evidence="1">
    <location>
        <begin position="151"/>
        <end position="204"/>
    </location>
</feature>
<sequence>MCCQEAGGSELPELVQHVQSASADSVHVKPRHCRFASAIDFLFPSSEGKKQEELKNEIIGINSSEFERLHGERICQEQLQECDQSASKLTRSASRLTRADFLLANKSITSAMMETNIRVWMFEVSRSIAPRGLSARECLISVQMHIVPSAMTRSPRPLGRQHLSAECPLTAPPPKRRRSRSCRKFQDRNTWSGSVEQQSRTSRTTAAAFRRRAGRCGLSSICQLSHVVSRRQKGRRESRAREGAGGSGVARMG</sequence>
<dbReference type="Proteomes" id="UP000824219">
    <property type="component" value="Linkage Group LG20"/>
</dbReference>
<evidence type="ECO:0000313" key="3">
    <source>
        <dbReference type="Proteomes" id="UP000824219"/>
    </source>
</evidence>
<proteinExistence type="predicted"/>
<evidence type="ECO:0000256" key="1">
    <source>
        <dbReference type="SAM" id="MobiDB-lite"/>
    </source>
</evidence>
<feature type="compositionally biased region" description="Polar residues" evidence="1">
    <location>
        <begin position="188"/>
        <end position="199"/>
    </location>
</feature>